<reference evidence="5 6" key="1">
    <citation type="submission" date="2015-01" db="EMBL/GenBank/DDBJ databases">
        <title>Genome of allotetraploid Gossypium barbadense reveals genomic plasticity and fiber elongation in cotton evolution.</title>
        <authorList>
            <person name="Chen X."/>
            <person name="Liu X."/>
            <person name="Zhao B."/>
            <person name="Zheng H."/>
            <person name="Hu Y."/>
            <person name="Lu G."/>
            <person name="Yang C."/>
            <person name="Chen J."/>
            <person name="Shan C."/>
            <person name="Zhang L."/>
            <person name="Zhou Y."/>
            <person name="Wang L."/>
            <person name="Guo W."/>
            <person name="Bai Y."/>
            <person name="Ruan J."/>
            <person name="Shangguan X."/>
            <person name="Mao Y."/>
            <person name="Jiang J."/>
            <person name="Zhu Y."/>
            <person name="Lei J."/>
            <person name="Kang H."/>
            <person name="Chen S."/>
            <person name="He X."/>
            <person name="Wang R."/>
            <person name="Wang Y."/>
            <person name="Chen J."/>
            <person name="Wang L."/>
            <person name="Yu S."/>
            <person name="Wang B."/>
            <person name="Wei J."/>
            <person name="Song S."/>
            <person name="Lu X."/>
            <person name="Gao Z."/>
            <person name="Gu W."/>
            <person name="Deng X."/>
            <person name="Ma D."/>
            <person name="Wang S."/>
            <person name="Liang W."/>
            <person name="Fang L."/>
            <person name="Cai C."/>
            <person name="Zhu X."/>
            <person name="Zhou B."/>
            <person name="Zhang Y."/>
            <person name="Chen Z."/>
            <person name="Xu S."/>
            <person name="Zhu R."/>
            <person name="Wang S."/>
            <person name="Zhang T."/>
            <person name="Zhao G."/>
        </authorList>
    </citation>
    <scope>NUCLEOTIDE SEQUENCE [LARGE SCALE GENOMIC DNA]</scope>
    <source>
        <strain evidence="6">cv. Xinhai21</strain>
        <tissue evidence="5">Leaf</tissue>
    </source>
</reference>
<proteinExistence type="predicted"/>
<evidence type="ECO:0000256" key="3">
    <source>
        <dbReference type="ARBA" id="ARBA00023125"/>
    </source>
</evidence>
<name>A0A2P5W8D2_GOSBA</name>
<dbReference type="GO" id="GO:0003677">
    <property type="term" value="F:DNA binding"/>
    <property type="evidence" value="ECO:0007669"/>
    <property type="project" value="UniProtKB-KW"/>
</dbReference>
<evidence type="ECO:0000313" key="6">
    <source>
        <dbReference type="Proteomes" id="UP000239757"/>
    </source>
</evidence>
<sequence>MGRVPCCDKANVKKGPWSPEEDSKLKDYIEKWEEEMGRAPCCDKANVKKGPWSHEEDSKLKDDREKWGDFLVVTKKM</sequence>
<dbReference type="PANTHER" id="PTHR48000:SF67">
    <property type="entry name" value="MYB-LIKE DNA-BINDING DOMAIN CONTAINING PROTEIN, EXPRESSED"/>
    <property type="match status" value="1"/>
</dbReference>
<dbReference type="AlphaFoldDB" id="A0A2P5W8D2"/>
<keyword evidence="3" id="KW-0238">DNA-binding</keyword>
<dbReference type="OrthoDB" id="2143914at2759"/>
<accession>A0A2P5W8D2</accession>
<keyword evidence="2" id="KW-0805">Transcription regulation</keyword>
<gene>
    <name evidence="5" type="ORF">GOBAR_AA33355</name>
</gene>
<evidence type="ECO:0008006" key="7">
    <source>
        <dbReference type="Google" id="ProtNLM"/>
    </source>
</evidence>
<dbReference type="EMBL" id="KZ668621">
    <property type="protein sequence ID" value="PPR87338.1"/>
    <property type="molecule type" value="Genomic_DNA"/>
</dbReference>
<dbReference type="Proteomes" id="UP000239757">
    <property type="component" value="Unassembled WGS sequence"/>
</dbReference>
<dbReference type="PANTHER" id="PTHR48000">
    <property type="entry name" value="OS09G0431300 PROTEIN"/>
    <property type="match status" value="1"/>
</dbReference>
<evidence type="ECO:0000256" key="4">
    <source>
        <dbReference type="ARBA" id="ARBA00023163"/>
    </source>
</evidence>
<keyword evidence="4" id="KW-0804">Transcription</keyword>
<evidence type="ECO:0000256" key="2">
    <source>
        <dbReference type="ARBA" id="ARBA00023015"/>
    </source>
</evidence>
<dbReference type="Gene3D" id="1.10.10.60">
    <property type="entry name" value="Homeodomain-like"/>
    <property type="match status" value="1"/>
</dbReference>
<keyword evidence="1" id="KW-0677">Repeat</keyword>
<evidence type="ECO:0000256" key="1">
    <source>
        <dbReference type="ARBA" id="ARBA00022737"/>
    </source>
</evidence>
<protein>
    <recommendedName>
        <fullName evidence="7">Myb-like domain-containing protein</fullName>
    </recommendedName>
</protein>
<evidence type="ECO:0000313" key="5">
    <source>
        <dbReference type="EMBL" id="PPR87338.1"/>
    </source>
</evidence>
<organism evidence="5 6">
    <name type="scientific">Gossypium barbadense</name>
    <name type="common">Sea Island cotton</name>
    <name type="synonym">Hibiscus barbadensis</name>
    <dbReference type="NCBI Taxonomy" id="3634"/>
    <lineage>
        <taxon>Eukaryota</taxon>
        <taxon>Viridiplantae</taxon>
        <taxon>Streptophyta</taxon>
        <taxon>Embryophyta</taxon>
        <taxon>Tracheophyta</taxon>
        <taxon>Spermatophyta</taxon>
        <taxon>Magnoliopsida</taxon>
        <taxon>eudicotyledons</taxon>
        <taxon>Gunneridae</taxon>
        <taxon>Pentapetalae</taxon>
        <taxon>rosids</taxon>
        <taxon>malvids</taxon>
        <taxon>Malvales</taxon>
        <taxon>Malvaceae</taxon>
        <taxon>Malvoideae</taxon>
        <taxon>Gossypium</taxon>
    </lineage>
</organism>